<keyword evidence="3" id="KW-1185">Reference proteome</keyword>
<reference evidence="3" key="1">
    <citation type="journal article" date="2019" name="Int. J. Syst. Evol. Microbiol.">
        <title>The Global Catalogue of Microorganisms (GCM) 10K type strain sequencing project: providing services to taxonomists for standard genome sequencing and annotation.</title>
        <authorList>
            <consortium name="The Broad Institute Genomics Platform"/>
            <consortium name="The Broad Institute Genome Sequencing Center for Infectious Disease"/>
            <person name="Wu L."/>
            <person name="Ma J."/>
        </authorList>
    </citation>
    <scope>NUCLEOTIDE SEQUENCE [LARGE SCALE GENOMIC DNA]</scope>
    <source>
        <strain evidence="3">JCM 16981</strain>
    </source>
</reference>
<protein>
    <recommendedName>
        <fullName evidence="4">ABC-2 type transporter domain-containing protein</fullName>
    </recommendedName>
</protein>
<dbReference type="Proteomes" id="UP001500920">
    <property type="component" value="Unassembled WGS sequence"/>
</dbReference>
<feature type="transmembrane region" description="Helical" evidence="1">
    <location>
        <begin position="127"/>
        <end position="151"/>
    </location>
</feature>
<feature type="transmembrane region" description="Helical" evidence="1">
    <location>
        <begin position="91"/>
        <end position="115"/>
    </location>
</feature>
<sequence>MNHKTKYLIRQIYRQTSIFSTHTLTPLFIYAGGLGFLLIAMAIMDKNTVIEYLYTLVGIMSAVWLFGMVVLNENAFYYKDSVLKMSYIPMYMRIVPSIIFQTFVFLMFIVLYSAFTALVIEDWLINIFTLLYYLILGVLLTLPFTMLYLSAKIKKRRTVDVFVFIVLVISVPILYRPEQLEPWISSLLSLNPFYYVINGLQTNAVQVPWNINRLPHDILLIVQLIFLYLWMFEYYSKIKINMYQFKIKRPGQ</sequence>
<keyword evidence="1" id="KW-1133">Transmembrane helix</keyword>
<name>A0ABP7E494_9STAP</name>
<organism evidence="2 3">
    <name type="scientific">Salinicoccus jeotgali</name>
    <dbReference type="NCBI Taxonomy" id="381634"/>
    <lineage>
        <taxon>Bacteria</taxon>
        <taxon>Bacillati</taxon>
        <taxon>Bacillota</taxon>
        <taxon>Bacilli</taxon>
        <taxon>Bacillales</taxon>
        <taxon>Staphylococcaceae</taxon>
        <taxon>Salinicoccus</taxon>
    </lineage>
</organism>
<keyword evidence="1" id="KW-0812">Transmembrane</keyword>
<dbReference type="EMBL" id="BAABCK010000002">
    <property type="protein sequence ID" value="GAA3714102.1"/>
    <property type="molecule type" value="Genomic_DNA"/>
</dbReference>
<dbReference type="RefSeq" id="WP_344700674.1">
    <property type="nucleotide sequence ID" value="NZ_BAABCK010000002.1"/>
</dbReference>
<evidence type="ECO:0000313" key="2">
    <source>
        <dbReference type="EMBL" id="GAA3714102.1"/>
    </source>
</evidence>
<comment type="caution">
    <text evidence="2">The sequence shown here is derived from an EMBL/GenBank/DDBJ whole genome shotgun (WGS) entry which is preliminary data.</text>
</comment>
<evidence type="ECO:0000256" key="1">
    <source>
        <dbReference type="SAM" id="Phobius"/>
    </source>
</evidence>
<feature type="transmembrane region" description="Helical" evidence="1">
    <location>
        <begin position="158"/>
        <end position="175"/>
    </location>
</feature>
<gene>
    <name evidence="2" type="ORF">GCM10022378_01130</name>
</gene>
<feature type="transmembrane region" description="Helical" evidence="1">
    <location>
        <begin position="218"/>
        <end position="236"/>
    </location>
</feature>
<evidence type="ECO:0000313" key="3">
    <source>
        <dbReference type="Proteomes" id="UP001500920"/>
    </source>
</evidence>
<accession>A0ABP7E494</accession>
<keyword evidence="1" id="KW-0472">Membrane</keyword>
<feature type="transmembrane region" description="Helical" evidence="1">
    <location>
        <begin position="49"/>
        <end position="71"/>
    </location>
</feature>
<proteinExistence type="predicted"/>
<evidence type="ECO:0008006" key="4">
    <source>
        <dbReference type="Google" id="ProtNLM"/>
    </source>
</evidence>
<feature type="transmembrane region" description="Helical" evidence="1">
    <location>
        <begin position="21"/>
        <end position="43"/>
    </location>
</feature>